<evidence type="ECO:0000256" key="4">
    <source>
        <dbReference type="ARBA" id="ARBA00035233"/>
    </source>
</evidence>
<evidence type="ECO:0000256" key="6">
    <source>
        <dbReference type="ARBA" id="ARBA00046388"/>
    </source>
</evidence>
<evidence type="ECO:0000313" key="7">
    <source>
        <dbReference type="EMBL" id="CEK65670.1"/>
    </source>
</evidence>
<dbReference type="EMBL" id="HACG01018805">
    <property type="protein sequence ID" value="CEK65670.1"/>
    <property type="molecule type" value="Transcribed_RNA"/>
</dbReference>
<dbReference type="GO" id="GO:0022625">
    <property type="term" value="C:cytosolic large ribosomal subunit"/>
    <property type="evidence" value="ECO:0007669"/>
    <property type="project" value="TreeGrafter"/>
</dbReference>
<feature type="non-terminal residue" evidence="7">
    <location>
        <position position="1"/>
    </location>
</feature>
<dbReference type="SUPFAM" id="SSF50104">
    <property type="entry name" value="Translation proteins SH3-like domain"/>
    <property type="match status" value="1"/>
</dbReference>
<dbReference type="Gene3D" id="2.30.30.30">
    <property type="match status" value="1"/>
</dbReference>
<proteinExistence type="inferred from homology"/>
<dbReference type="InterPro" id="IPR008991">
    <property type="entry name" value="Translation_prot_SH3-like_sf"/>
</dbReference>
<sequence>VNILTMAVKDVQMPKSADYAVGLMKFSLARIARSKALLKSGKNPRKIVHKANSQKTQKLNAKITPGTVLIILAGRYAGKRVVFLKQLTSGLLLVTGPYKVNGVPVRRIAQKFVIPTATKVDLSNLKLDAKFDDAYFKRTKLFSKEKKDIFEQGKQEYNLTDSRKADQKTVDTAVLAAIAKHTEAKYLSGYLASPFHLQKRQFPHKMIF</sequence>
<accession>A0A0B6ZD52</accession>
<organism evidence="7">
    <name type="scientific">Arion vulgaris</name>
    <dbReference type="NCBI Taxonomy" id="1028688"/>
    <lineage>
        <taxon>Eukaryota</taxon>
        <taxon>Metazoa</taxon>
        <taxon>Spiralia</taxon>
        <taxon>Lophotrochozoa</taxon>
        <taxon>Mollusca</taxon>
        <taxon>Gastropoda</taxon>
        <taxon>Heterobranchia</taxon>
        <taxon>Euthyneura</taxon>
        <taxon>Panpulmonata</taxon>
        <taxon>Eupulmonata</taxon>
        <taxon>Stylommatophora</taxon>
        <taxon>Helicina</taxon>
        <taxon>Arionoidea</taxon>
        <taxon>Arionidae</taxon>
        <taxon>Arion</taxon>
    </lineage>
</organism>
<dbReference type="CDD" id="cd13156">
    <property type="entry name" value="KOW_RPL6"/>
    <property type="match status" value="1"/>
</dbReference>
<evidence type="ECO:0000256" key="5">
    <source>
        <dbReference type="ARBA" id="ARBA00035351"/>
    </source>
</evidence>
<keyword evidence="3" id="KW-0687">Ribonucleoprotein</keyword>
<dbReference type="FunFam" id="2.30.30.30:FF:000014">
    <property type="entry name" value="60S ribosomal protein L6"/>
    <property type="match status" value="1"/>
</dbReference>
<dbReference type="InterPro" id="IPR041997">
    <property type="entry name" value="Ribosomal_eL6_KOW"/>
</dbReference>
<dbReference type="Pfam" id="PF01159">
    <property type="entry name" value="Ribosomal_L6e"/>
    <property type="match status" value="1"/>
</dbReference>
<dbReference type="PANTHER" id="PTHR10715:SF0">
    <property type="entry name" value="LARGE RIBOSOMAL SUBUNIT PROTEIN EL6"/>
    <property type="match status" value="1"/>
</dbReference>
<name>A0A0B6ZD52_9EUPU</name>
<dbReference type="GO" id="GO:0002181">
    <property type="term" value="P:cytoplasmic translation"/>
    <property type="evidence" value="ECO:0007669"/>
    <property type="project" value="TreeGrafter"/>
</dbReference>
<dbReference type="GO" id="GO:0003735">
    <property type="term" value="F:structural constituent of ribosome"/>
    <property type="evidence" value="ECO:0007669"/>
    <property type="project" value="InterPro"/>
</dbReference>
<dbReference type="GO" id="GO:0003723">
    <property type="term" value="F:RNA binding"/>
    <property type="evidence" value="ECO:0007669"/>
    <property type="project" value="TreeGrafter"/>
</dbReference>
<dbReference type="GO" id="GO:0000027">
    <property type="term" value="P:ribosomal large subunit assembly"/>
    <property type="evidence" value="ECO:0007669"/>
    <property type="project" value="TreeGrafter"/>
</dbReference>
<dbReference type="PANTHER" id="PTHR10715">
    <property type="entry name" value="60S RIBOSOMAL PROTEIN L6"/>
    <property type="match status" value="1"/>
</dbReference>
<evidence type="ECO:0000256" key="2">
    <source>
        <dbReference type="ARBA" id="ARBA00022980"/>
    </source>
</evidence>
<comment type="subunit">
    <text evidence="6">Component of the large ribosomal subunit. May bind IPO9 with low affinity.</text>
</comment>
<protein>
    <recommendedName>
        <fullName evidence="4">Large ribosomal subunit protein eL6</fullName>
    </recommendedName>
    <alternativeName>
        <fullName evidence="5">60S ribosomal protein L6</fullName>
    </alternativeName>
</protein>
<gene>
    <name evidence="7" type="primary">ORF55837</name>
</gene>
<keyword evidence="2" id="KW-0689">Ribosomal protein</keyword>
<reference evidence="7" key="1">
    <citation type="submission" date="2014-12" db="EMBL/GenBank/DDBJ databases">
        <title>Insight into the proteome of Arion vulgaris.</title>
        <authorList>
            <person name="Aradska J."/>
            <person name="Bulat T."/>
            <person name="Smidak R."/>
            <person name="Sarate P."/>
            <person name="Gangsoo J."/>
            <person name="Sialana F."/>
            <person name="Bilban M."/>
            <person name="Lubec G."/>
        </authorList>
    </citation>
    <scope>NUCLEOTIDE SEQUENCE</scope>
    <source>
        <tissue evidence="7">Skin</tissue>
    </source>
</reference>
<dbReference type="InterPro" id="IPR000915">
    <property type="entry name" value="60S_ribosomal_eL6"/>
</dbReference>
<comment type="similarity">
    <text evidence="1">Belongs to the eukaryotic ribosomal protein eL6 family.</text>
</comment>
<dbReference type="InterPro" id="IPR014722">
    <property type="entry name" value="Rib_uL2_dom2"/>
</dbReference>
<evidence type="ECO:0000256" key="1">
    <source>
        <dbReference type="ARBA" id="ARBA00010592"/>
    </source>
</evidence>
<evidence type="ECO:0000256" key="3">
    <source>
        <dbReference type="ARBA" id="ARBA00023274"/>
    </source>
</evidence>
<dbReference type="AlphaFoldDB" id="A0A0B6ZD52"/>